<feature type="chain" id="PRO_5042462262" evidence="1">
    <location>
        <begin position="18"/>
        <end position="276"/>
    </location>
</feature>
<dbReference type="EMBL" id="CP040940">
    <property type="protein sequence ID" value="QDD68140.1"/>
    <property type="molecule type" value="Genomic_DNA"/>
</dbReference>
<accession>A0AAJ4UWZ6</accession>
<sequence length="276" mass="31419">MRKIILSIAAFLSISFAADTTQNQNVSGLDELQKALNNIKGLLVQNNLIRENSGEIQKKIKSLKSSLEYLKTKQKYSTETYQLSNEYALTLLKQIYSLLSLLEKNVKKIYIVPIDNYLVVGHTKKGGVSPDKLKEAVKFLQTQKKEYDSIKRTKSYICLLKDNFEKYQIPKEYVKKIENQLFTFFSTIQIPGVKKENNMNNGFTTNAPFYPADQQLPPPPQPPMIPGADNNNTTTMVSEIVKPKINYITISQGEYLDYANNIKVISIHKSYAVIGY</sequence>
<reference evidence="3 4" key="1">
    <citation type="submission" date="2018-11" db="EMBL/GenBank/DDBJ databases">
        <title>Genomic Encyclopedia of Type Strains, Phase IV (KMG-IV): sequencing the most valuable type-strain genomes for metagenomic binning, comparative biology and taxonomic classification.</title>
        <authorList>
            <person name="Goeker M."/>
        </authorList>
    </citation>
    <scope>NUCLEOTIDE SEQUENCE [LARGE SCALE GENOMIC DNA]</scope>
    <source>
        <strain evidence="3 4">DSM 27783</strain>
    </source>
</reference>
<dbReference type="RefSeq" id="WP_123353344.1">
    <property type="nucleotide sequence ID" value="NZ_CP040940.1"/>
</dbReference>
<gene>
    <name evidence="2" type="ORF">C6V80_09815</name>
    <name evidence="3" type="ORF">EDC58_1973</name>
</gene>
<feature type="signal peptide" evidence="1">
    <location>
        <begin position="1"/>
        <end position="17"/>
    </location>
</feature>
<geneLocation type="plasmid" evidence="2 5">
    <name>unnamed1</name>
</geneLocation>
<evidence type="ECO:0000313" key="4">
    <source>
        <dbReference type="Proteomes" id="UP000272781"/>
    </source>
</evidence>
<evidence type="ECO:0000313" key="2">
    <source>
        <dbReference type="EMBL" id="QDD68140.1"/>
    </source>
</evidence>
<evidence type="ECO:0000256" key="1">
    <source>
        <dbReference type="SAM" id="SignalP"/>
    </source>
</evidence>
<dbReference type="Proteomes" id="UP000298805">
    <property type="component" value="Plasmid unnamed1"/>
</dbReference>
<name>A0AAJ4UWZ6_9BACT</name>
<dbReference type="EMBL" id="RJVK01000006">
    <property type="protein sequence ID" value="ROR38758.1"/>
    <property type="molecule type" value="Genomic_DNA"/>
</dbReference>
<organism evidence="3 4">
    <name type="scientific">Caminibacter pacificus</name>
    <dbReference type="NCBI Taxonomy" id="1424653"/>
    <lineage>
        <taxon>Bacteria</taxon>
        <taxon>Pseudomonadati</taxon>
        <taxon>Campylobacterota</taxon>
        <taxon>Epsilonproteobacteria</taxon>
        <taxon>Nautiliales</taxon>
        <taxon>Nautiliaceae</taxon>
        <taxon>Caminibacter</taxon>
    </lineage>
</organism>
<reference evidence="2 5" key="2">
    <citation type="submission" date="2019-06" db="EMBL/GenBank/DDBJ databases">
        <title>A comparative analysis of the Nautiliaceae.</title>
        <authorList>
            <person name="Grosche A."/>
            <person name="Smedile F."/>
            <person name="Vetriani C."/>
        </authorList>
    </citation>
    <scope>NUCLEOTIDE SEQUENCE [LARGE SCALE GENOMIC DNA]</scope>
    <source>
        <strain evidence="2 5">TB6</strain>
        <plasmid evidence="2 5">unnamed1</plasmid>
    </source>
</reference>
<proteinExistence type="predicted"/>
<evidence type="ECO:0000313" key="3">
    <source>
        <dbReference type="EMBL" id="ROR38758.1"/>
    </source>
</evidence>
<protein>
    <submittedName>
        <fullName evidence="3">Uncharacterized protein</fullName>
    </submittedName>
</protein>
<dbReference type="Proteomes" id="UP000272781">
    <property type="component" value="Unassembled WGS sequence"/>
</dbReference>
<evidence type="ECO:0000313" key="5">
    <source>
        <dbReference type="Proteomes" id="UP000298805"/>
    </source>
</evidence>
<keyword evidence="1" id="KW-0732">Signal</keyword>
<keyword evidence="5" id="KW-1185">Reference proteome</keyword>
<keyword evidence="2" id="KW-0614">Plasmid</keyword>
<dbReference type="AlphaFoldDB" id="A0AAJ4UWZ6"/>